<feature type="transmembrane region" description="Helical" evidence="2">
    <location>
        <begin position="12"/>
        <end position="34"/>
    </location>
</feature>
<proteinExistence type="predicted"/>
<keyword evidence="2" id="KW-1133">Transmembrane helix</keyword>
<evidence type="ECO:0000313" key="4">
    <source>
        <dbReference type="Proteomes" id="UP000011625"/>
    </source>
</evidence>
<dbReference type="Pfam" id="PF20389">
    <property type="entry name" value="DUF6684"/>
    <property type="match status" value="1"/>
</dbReference>
<comment type="caution">
    <text evidence="3">The sequence shown here is derived from an EMBL/GenBank/DDBJ whole genome shotgun (WGS) entry which is preliminary data.</text>
</comment>
<dbReference type="STRING" id="1227456.C450_17332"/>
<dbReference type="RefSeq" id="WP_005045507.1">
    <property type="nucleotide sequence ID" value="NZ_AOME01000078.1"/>
</dbReference>
<feature type="region of interest" description="Disordered" evidence="1">
    <location>
        <begin position="79"/>
        <end position="130"/>
    </location>
</feature>
<organism evidence="3 4">
    <name type="scientific">Halococcus salifodinae DSM 8989</name>
    <dbReference type="NCBI Taxonomy" id="1227456"/>
    <lineage>
        <taxon>Archaea</taxon>
        <taxon>Methanobacteriati</taxon>
        <taxon>Methanobacteriota</taxon>
        <taxon>Stenosarchaea group</taxon>
        <taxon>Halobacteria</taxon>
        <taxon>Halobacteriales</taxon>
        <taxon>Halococcaceae</taxon>
        <taxon>Halococcus</taxon>
    </lineage>
</organism>
<dbReference type="EMBL" id="AOME01000078">
    <property type="protein sequence ID" value="EMA49302.1"/>
    <property type="molecule type" value="Genomic_DNA"/>
</dbReference>
<name>M0MU84_9EURY</name>
<keyword evidence="2" id="KW-0812">Transmembrane</keyword>
<dbReference type="AlphaFoldDB" id="M0MU84"/>
<keyword evidence="4" id="KW-1185">Reference proteome</keyword>
<evidence type="ECO:0008006" key="5">
    <source>
        <dbReference type="Google" id="ProtNLM"/>
    </source>
</evidence>
<keyword evidence="2" id="KW-0472">Membrane</keyword>
<reference evidence="3 4" key="1">
    <citation type="journal article" date="2014" name="PLoS Genet.">
        <title>Phylogenetically driven sequencing of extremely halophilic archaea reveals strategies for static and dynamic osmo-response.</title>
        <authorList>
            <person name="Becker E.A."/>
            <person name="Seitzer P.M."/>
            <person name="Tritt A."/>
            <person name="Larsen D."/>
            <person name="Krusor M."/>
            <person name="Yao A.I."/>
            <person name="Wu D."/>
            <person name="Madern D."/>
            <person name="Eisen J.A."/>
            <person name="Darling A.E."/>
            <person name="Facciotti M.T."/>
        </authorList>
    </citation>
    <scope>NUCLEOTIDE SEQUENCE [LARGE SCALE GENOMIC DNA]</scope>
    <source>
        <strain evidence="3 4">DSM 8989</strain>
    </source>
</reference>
<feature type="transmembrane region" description="Helical" evidence="2">
    <location>
        <begin position="40"/>
        <end position="64"/>
    </location>
</feature>
<dbReference type="InterPro" id="IPR046506">
    <property type="entry name" value="DUF6684"/>
</dbReference>
<accession>M0MU84</accession>
<feature type="compositionally biased region" description="Acidic residues" evidence="1">
    <location>
        <begin position="106"/>
        <end position="130"/>
    </location>
</feature>
<sequence>MSERTFDRETLLDLTVNVIPLGIILFFVVLFLVVRPWEQNLFLTAVSMALLVVPFVALALLTYFSGRAIAGAEQADAEAVTTDSSTAESGSTGATADLADGVTAETADDETTTDGDDDDLEPAVTEADSE</sequence>
<evidence type="ECO:0000256" key="1">
    <source>
        <dbReference type="SAM" id="MobiDB-lite"/>
    </source>
</evidence>
<gene>
    <name evidence="3" type="ORF">C450_17332</name>
</gene>
<evidence type="ECO:0000313" key="3">
    <source>
        <dbReference type="EMBL" id="EMA49302.1"/>
    </source>
</evidence>
<dbReference type="Proteomes" id="UP000011625">
    <property type="component" value="Unassembled WGS sequence"/>
</dbReference>
<dbReference type="PATRIC" id="fig|1227456.3.peg.3525"/>
<feature type="compositionally biased region" description="Low complexity" evidence="1">
    <location>
        <begin position="79"/>
        <end position="105"/>
    </location>
</feature>
<protein>
    <recommendedName>
        <fullName evidence="5">Cox cluster protein</fullName>
    </recommendedName>
</protein>
<evidence type="ECO:0000256" key="2">
    <source>
        <dbReference type="SAM" id="Phobius"/>
    </source>
</evidence>